<evidence type="ECO:0000313" key="1">
    <source>
        <dbReference type="EMBL" id="MDF9409584.1"/>
    </source>
</evidence>
<dbReference type="EMBL" id="JAKOAV010000035">
    <property type="protein sequence ID" value="MDF9409584.1"/>
    <property type="molecule type" value="Genomic_DNA"/>
</dbReference>
<gene>
    <name evidence="1" type="ORF">L7E55_14685</name>
</gene>
<keyword evidence="2" id="KW-1185">Reference proteome</keyword>
<dbReference type="RefSeq" id="WP_277445073.1">
    <property type="nucleotide sequence ID" value="NZ_JAKOAV010000035.1"/>
</dbReference>
<reference evidence="1" key="1">
    <citation type="submission" date="2022-02" db="EMBL/GenBank/DDBJ databases">
        <authorList>
            <person name="Leng L."/>
        </authorList>
    </citation>
    <scope>NUCLEOTIDE SEQUENCE</scope>
    <source>
        <strain evidence="1">JI</strain>
    </source>
</reference>
<protein>
    <submittedName>
        <fullName evidence="1">Uncharacterized protein</fullName>
    </submittedName>
</protein>
<evidence type="ECO:0000313" key="2">
    <source>
        <dbReference type="Proteomes" id="UP001154312"/>
    </source>
</evidence>
<organism evidence="1 2">
    <name type="scientific">Pelotomaculum isophthalicicum JI</name>
    <dbReference type="NCBI Taxonomy" id="947010"/>
    <lineage>
        <taxon>Bacteria</taxon>
        <taxon>Bacillati</taxon>
        <taxon>Bacillota</taxon>
        <taxon>Clostridia</taxon>
        <taxon>Eubacteriales</taxon>
        <taxon>Desulfotomaculaceae</taxon>
        <taxon>Pelotomaculum</taxon>
    </lineage>
</organism>
<accession>A0A9X4H7J6</accession>
<name>A0A9X4H7J6_9FIRM</name>
<dbReference type="AlphaFoldDB" id="A0A9X4H7J6"/>
<dbReference type="Proteomes" id="UP001154312">
    <property type="component" value="Unassembled WGS sequence"/>
</dbReference>
<sequence length="75" mass="8821">MGYEIKVTPIFPKDFQKKFFQKPKAPTTKNNNPNTFSQILDIAIKNTNSNQKVFLDKPTTSARFSQYKDLHYMLY</sequence>
<proteinExistence type="predicted"/>
<comment type="caution">
    <text evidence="1">The sequence shown here is derived from an EMBL/GenBank/DDBJ whole genome shotgun (WGS) entry which is preliminary data.</text>
</comment>